<proteinExistence type="predicted"/>
<reference evidence="1" key="1">
    <citation type="submission" date="2020-08" db="EMBL/GenBank/DDBJ databases">
        <title>Plant Genome Project.</title>
        <authorList>
            <person name="Zhang R.-G."/>
        </authorList>
    </citation>
    <scope>NUCLEOTIDE SEQUENCE</scope>
    <source>
        <strain evidence="1">WSP0</strain>
        <tissue evidence="1">Leaf</tissue>
    </source>
</reference>
<evidence type="ECO:0000313" key="2">
    <source>
        <dbReference type="Proteomes" id="UP000823749"/>
    </source>
</evidence>
<protein>
    <recommendedName>
        <fullName evidence="3">UspA domain-containing protein</fullName>
    </recommendedName>
</protein>
<gene>
    <name evidence="1" type="ORF">RHGRI_013428</name>
</gene>
<evidence type="ECO:0008006" key="3">
    <source>
        <dbReference type="Google" id="ProtNLM"/>
    </source>
</evidence>
<accession>A0AAV6K5S8</accession>
<evidence type="ECO:0000313" key="1">
    <source>
        <dbReference type="EMBL" id="KAG5547734.1"/>
    </source>
</evidence>
<dbReference type="AlphaFoldDB" id="A0AAV6K5S8"/>
<keyword evidence="2" id="KW-1185">Reference proteome</keyword>
<sequence>MTVEAAAEGGGRSVLVGIGIDGQSRELLDWALVKVADPGDHVVAIHVSRDLDSKKKPLLDGYLEVYEGLCTVKKVGFSNT</sequence>
<dbReference type="Proteomes" id="UP000823749">
    <property type="component" value="Chromosome 5"/>
</dbReference>
<dbReference type="EMBL" id="JACTNZ010000005">
    <property type="protein sequence ID" value="KAG5547734.1"/>
    <property type="molecule type" value="Genomic_DNA"/>
</dbReference>
<comment type="caution">
    <text evidence="1">The sequence shown here is derived from an EMBL/GenBank/DDBJ whole genome shotgun (WGS) entry which is preliminary data.</text>
</comment>
<name>A0AAV6K5S8_9ERIC</name>
<dbReference type="EMBL" id="JACTNZ010000005">
    <property type="protein sequence ID" value="KAG5547732.1"/>
    <property type="molecule type" value="Genomic_DNA"/>
</dbReference>
<organism evidence="1 2">
    <name type="scientific">Rhododendron griersonianum</name>
    <dbReference type="NCBI Taxonomy" id="479676"/>
    <lineage>
        <taxon>Eukaryota</taxon>
        <taxon>Viridiplantae</taxon>
        <taxon>Streptophyta</taxon>
        <taxon>Embryophyta</taxon>
        <taxon>Tracheophyta</taxon>
        <taxon>Spermatophyta</taxon>
        <taxon>Magnoliopsida</taxon>
        <taxon>eudicotyledons</taxon>
        <taxon>Gunneridae</taxon>
        <taxon>Pentapetalae</taxon>
        <taxon>asterids</taxon>
        <taxon>Ericales</taxon>
        <taxon>Ericaceae</taxon>
        <taxon>Ericoideae</taxon>
        <taxon>Rhodoreae</taxon>
        <taxon>Rhododendron</taxon>
    </lineage>
</organism>